<organism evidence="2 3">
    <name type="scientific">Aquibium pacificus</name>
    <dbReference type="NCBI Taxonomy" id="3153579"/>
    <lineage>
        <taxon>Bacteria</taxon>
        <taxon>Pseudomonadati</taxon>
        <taxon>Pseudomonadota</taxon>
        <taxon>Alphaproteobacteria</taxon>
        <taxon>Hyphomicrobiales</taxon>
        <taxon>Phyllobacteriaceae</taxon>
        <taxon>Aquibium</taxon>
    </lineage>
</organism>
<evidence type="ECO:0000313" key="2">
    <source>
        <dbReference type="EMBL" id="MEX0408706.1"/>
    </source>
</evidence>
<feature type="signal peptide" evidence="1">
    <location>
        <begin position="1"/>
        <end position="17"/>
    </location>
</feature>
<comment type="caution">
    <text evidence="2">The sequence shown here is derived from an EMBL/GenBank/DDBJ whole genome shotgun (WGS) entry which is preliminary data.</text>
</comment>
<reference evidence="2 3" key="1">
    <citation type="submission" date="2024-05" db="EMBL/GenBank/DDBJ databases">
        <authorList>
            <person name="Jiang F."/>
        </authorList>
    </citation>
    <scope>NUCLEOTIDE SEQUENCE [LARGE SCALE GENOMIC DNA]</scope>
    <source>
        <strain evidence="2 3">LZ166</strain>
    </source>
</reference>
<feature type="chain" id="PRO_5047419147" evidence="1">
    <location>
        <begin position="18"/>
        <end position="133"/>
    </location>
</feature>
<dbReference type="Proteomes" id="UP001556692">
    <property type="component" value="Unassembled WGS sequence"/>
</dbReference>
<dbReference type="RefSeq" id="WP_367956579.1">
    <property type="nucleotide sequence ID" value="NZ_JBDPGJ010000006.1"/>
</dbReference>
<protein>
    <submittedName>
        <fullName evidence="2">Uncharacterized protein</fullName>
    </submittedName>
</protein>
<evidence type="ECO:0000313" key="3">
    <source>
        <dbReference type="Proteomes" id="UP001556692"/>
    </source>
</evidence>
<name>A0ABV3SS27_9HYPH</name>
<gene>
    <name evidence="2" type="ORF">ABGN05_23965</name>
</gene>
<sequence length="133" mass="14276">MLLAAALVLCTAFPAAAAEQSPIGAYLWYPDPAGPQSDQNCRDLVARVKPTKEKAEMSLWGTIPQNDPAAGTFYLLLSKSRMEPTYAAEGDYDFGSVQLGETRNGETSFKLVPDDHPDVTIEGTVAASPRARS</sequence>
<evidence type="ECO:0000256" key="1">
    <source>
        <dbReference type="SAM" id="SignalP"/>
    </source>
</evidence>
<dbReference type="EMBL" id="JBDPGJ010000006">
    <property type="protein sequence ID" value="MEX0408706.1"/>
    <property type="molecule type" value="Genomic_DNA"/>
</dbReference>
<accession>A0ABV3SS27</accession>
<proteinExistence type="predicted"/>
<keyword evidence="1" id="KW-0732">Signal</keyword>
<keyword evidence="3" id="KW-1185">Reference proteome</keyword>